<reference evidence="1 2" key="1">
    <citation type="submission" date="2013-11" db="EMBL/GenBank/DDBJ databases">
        <title>The Genome Sequence of Phytophthora parasitica CJ01A1.</title>
        <authorList>
            <consortium name="The Broad Institute Genomics Platform"/>
            <person name="Russ C."/>
            <person name="Tyler B."/>
            <person name="Panabieres F."/>
            <person name="Shan W."/>
            <person name="Tripathy S."/>
            <person name="Grunwald N."/>
            <person name="Machado M."/>
            <person name="Johnson C.S."/>
            <person name="Walker B."/>
            <person name="Young S.K."/>
            <person name="Zeng Q."/>
            <person name="Gargeya S."/>
            <person name="Fitzgerald M."/>
            <person name="Haas B."/>
            <person name="Abouelleil A."/>
            <person name="Allen A.W."/>
            <person name="Alvarado L."/>
            <person name="Arachchi H.M."/>
            <person name="Berlin A.M."/>
            <person name="Chapman S.B."/>
            <person name="Gainer-Dewar J."/>
            <person name="Goldberg J."/>
            <person name="Griggs A."/>
            <person name="Gujja S."/>
            <person name="Hansen M."/>
            <person name="Howarth C."/>
            <person name="Imamovic A."/>
            <person name="Ireland A."/>
            <person name="Larimer J."/>
            <person name="McCowan C."/>
            <person name="Murphy C."/>
            <person name="Pearson M."/>
            <person name="Poon T.W."/>
            <person name="Priest M."/>
            <person name="Roberts A."/>
            <person name="Saif S."/>
            <person name="Shea T."/>
            <person name="Sisk P."/>
            <person name="Sykes S."/>
            <person name="Wortman J."/>
            <person name="Nusbaum C."/>
            <person name="Birren B."/>
        </authorList>
    </citation>
    <scope>NUCLEOTIDE SEQUENCE [LARGE SCALE GENOMIC DNA]</scope>
    <source>
        <strain evidence="1 2">CJ01A1</strain>
    </source>
</reference>
<dbReference type="Proteomes" id="UP000018958">
    <property type="component" value="Unassembled WGS sequence"/>
</dbReference>
<dbReference type="EMBL" id="ANIX01000094">
    <property type="protein sequence ID" value="ETP27017.1"/>
    <property type="molecule type" value="Genomic_DNA"/>
</dbReference>
<organism evidence="1 2">
    <name type="scientific">Phytophthora nicotianae CJ01A1</name>
    <dbReference type="NCBI Taxonomy" id="1317063"/>
    <lineage>
        <taxon>Eukaryota</taxon>
        <taxon>Sar</taxon>
        <taxon>Stramenopiles</taxon>
        <taxon>Oomycota</taxon>
        <taxon>Peronosporomycetes</taxon>
        <taxon>Peronosporales</taxon>
        <taxon>Peronosporaceae</taxon>
        <taxon>Phytophthora</taxon>
    </lineage>
</organism>
<evidence type="ECO:0000313" key="2">
    <source>
        <dbReference type="Proteomes" id="UP000018958"/>
    </source>
</evidence>
<proteinExistence type="predicted"/>
<evidence type="ECO:0008006" key="3">
    <source>
        <dbReference type="Google" id="ProtNLM"/>
    </source>
</evidence>
<protein>
    <recommendedName>
        <fullName evidence="3">RxLR effector protein</fullName>
    </recommendedName>
</protein>
<accession>W2XWW1</accession>
<dbReference type="AlphaFoldDB" id="W2XWW1"/>
<dbReference type="OrthoDB" id="97973at2759"/>
<gene>
    <name evidence="1" type="ORF">F441_00425</name>
</gene>
<name>W2XWW1_PHYNI</name>
<evidence type="ECO:0000313" key="1">
    <source>
        <dbReference type="EMBL" id="ETP27017.1"/>
    </source>
</evidence>
<sequence>MHQTLSNIKGYNEEGSSHISSPLASLPFLPMQCCQFLLVTLFAILASSTISADTSRDDHDGVSRGAGLQRFSNSGRLTKEKREERGIFSGIKNWVKMKYWVSLKKSDKYVMEKLGLQGLQGQALRTHPKYKTLEKFWYKRESSELDDWFNEGLTLYGAWTRLKLDKVPSAQVMKTNEYKTYVHYVKKYDSMVYNFKNGIWQPPIEFGGTDAEIFAKVQVWAAAKRPRWYVKEMLELDGLSKSELVADKFYKKFLDLTGKKP</sequence>
<comment type="caution">
    <text evidence="1">The sequence shown here is derived from an EMBL/GenBank/DDBJ whole genome shotgun (WGS) entry which is preliminary data.</text>
</comment>